<proteinExistence type="predicted"/>
<keyword evidence="2" id="KW-1185">Reference proteome</keyword>
<comment type="caution">
    <text evidence="1">The sequence shown here is derived from an EMBL/GenBank/DDBJ whole genome shotgun (WGS) entry which is preliminary data.</text>
</comment>
<accession>A0ACC0CLM0</accession>
<protein>
    <submittedName>
        <fullName evidence="1">Uncharacterized protein</fullName>
    </submittedName>
</protein>
<evidence type="ECO:0000313" key="1">
    <source>
        <dbReference type="EMBL" id="KAI6081285.1"/>
    </source>
</evidence>
<reference evidence="1 2" key="1">
    <citation type="journal article" date="2022" name="New Phytol.">
        <title>Ecological generalism drives hyperdiversity of secondary metabolite gene clusters in xylarialean endophytes.</title>
        <authorList>
            <person name="Franco M.E.E."/>
            <person name="Wisecaver J.H."/>
            <person name="Arnold A.E."/>
            <person name="Ju Y.M."/>
            <person name="Slot J.C."/>
            <person name="Ahrendt S."/>
            <person name="Moore L.P."/>
            <person name="Eastman K.E."/>
            <person name="Scott K."/>
            <person name="Konkel Z."/>
            <person name="Mondo S.J."/>
            <person name="Kuo A."/>
            <person name="Hayes R.D."/>
            <person name="Haridas S."/>
            <person name="Andreopoulos B."/>
            <person name="Riley R."/>
            <person name="LaButti K."/>
            <person name="Pangilinan J."/>
            <person name="Lipzen A."/>
            <person name="Amirebrahimi M."/>
            <person name="Yan J."/>
            <person name="Adam C."/>
            <person name="Keymanesh K."/>
            <person name="Ng V."/>
            <person name="Louie K."/>
            <person name="Northen T."/>
            <person name="Drula E."/>
            <person name="Henrissat B."/>
            <person name="Hsieh H.M."/>
            <person name="Youens-Clark K."/>
            <person name="Lutzoni F."/>
            <person name="Miadlikowska J."/>
            <person name="Eastwood D.C."/>
            <person name="Hamelin R.C."/>
            <person name="Grigoriev I.V."/>
            <person name="U'Ren J.M."/>
        </authorList>
    </citation>
    <scope>NUCLEOTIDE SEQUENCE [LARGE SCALE GENOMIC DNA]</scope>
    <source>
        <strain evidence="1 2">ER1909</strain>
    </source>
</reference>
<name>A0ACC0CLM0_9PEZI</name>
<gene>
    <name evidence="1" type="ORF">F4821DRAFT_32930</name>
</gene>
<evidence type="ECO:0000313" key="2">
    <source>
        <dbReference type="Proteomes" id="UP001497680"/>
    </source>
</evidence>
<sequence>MPSSTMPTTTADIQPHRFEWRKSVKGVWERDIDECEEFYRLSAREGSGCYPVTGYASFTTDLSSTTATANESDNDDEIGRRIQDAFRKAWMTLCYRHPTLRSRIEHDETSKQWRRVYSTFKNKDEEQDWLSLTFKTVDIDVAPMQWFNTDSTNFEVPTLFLVRSKAETQCNQNVFLRCPHDITDGVGTLQLVDQLFAHAATACDQGVKYVLPTWGDEHKQLSPSLRVAAAIPESFSDAQNERFKEIQTRNGTVYNHAGLLGLPSTSAAAVSQKGKRQRLSKIVPKDTTGNILRGCKTIAPSISVTHVFLSALAQALSELQPQKKESYLVRYVNHSMINLRPYCRDPYNTPDHAAAAYHTVSAQALGIGLIVPGASASKANDLSQIAVKVRDYYKTVRPVFSIDDQVLLAPLMFKALTPAPSSDPHAVSDPPFCPVALSSIGNVSSMVSPMHGPFQITNTWAASEPIGAGVALFLGTWDGKIELSSVFDTRYHDAAYVEKFLGRIVNCVGRGLGIDQHATPSQGTPVETTESRKRKRDGEESQADNNEDDSSGRPSKSPVRSALQERPALGNAQRISSKKVEENTADDLCVEVSGL</sequence>
<dbReference type="EMBL" id="MU394401">
    <property type="protein sequence ID" value="KAI6081285.1"/>
    <property type="molecule type" value="Genomic_DNA"/>
</dbReference>
<dbReference type="Proteomes" id="UP001497680">
    <property type="component" value="Unassembled WGS sequence"/>
</dbReference>
<organism evidence="1 2">
    <name type="scientific">Hypoxylon rubiginosum</name>
    <dbReference type="NCBI Taxonomy" id="110542"/>
    <lineage>
        <taxon>Eukaryota</taxon>
        <taxon>Fungi</taxon>
        <taxon>Dikarya</taxon>
        <taxon>Ascomycota</taxon>
        <taxon>Pezizomycotina</taxon>
        <taxon>Sordariomycetes</taxon>
        <taxon>Xylariomycetidae</taxon>
        <taxon>Xylariales</taxon>
        <taxon>Hypoxylaceae</taxon>
        <taxon>Hypoxylon</taxon>
    </lineage>
</organism>